<dbReference type="AlphaFoldDB" id="A0A0E0IJQ7"/>
<reference evidence="7" key="1">
    <citation type="submission" date="2015-04" db="UniProtKB">
        <authorList>
            <consortium name="EnsemblPlants"/>
        </authorList>
    </citation>
    <scope>IDENTIFICATION</scope>
    <source>
        <strain evidence="7">SL10</strain>
    </source>
</reference>
<dbReference type="PANTHER" id="PTHR42695">
    <property type="entry name" value="GLUTAMINE AMIDOTRANSFERASE YLR126C-RELATED"/>
    <property type="match status" value="1"/>
</dbReference>
<keyword evidence="5" id="KW-0378">Hydrolase</keyword>
<dbReference type="CDD" id="cd01741">
    <property type="entry name" value="GATase1_1"/>
    <property type="match status" value="1"/>
</dbReference>
<dbReference type="Gramene" id="ONIVA09G10430.1">
    <property type="protein sequence ID" value="ONIVA09G10430.1"/>
    <property type="gene ID" value="ONIVA09G10430"/>
</dbReference>
<organism evidence="7">
    <name type="scientific">Oryza nivara</name>
    <name type="common">Indian wild rice</name>
    <name type="synonym">Oryza sativa f. spontanea</name>
    <dbReference type="NCBI Taxonomy" id="4536"/>
    <lineage>
        <taxon>Eukaryota</taxon>
        <taxon>Viridiplantae</taxon>
        <taxon>Streptophyta</taxon>
        <taxon>Embryophyta</taxon>
        <taxon>Tracheophyta</taxon>
        <taxon>Spermatophyta</taxon>
        <taxon>Magnoliopsida</taxon>
        <taxon>Liliopsida</taxon>
        <taxon>Poales</taxon>
        <taxon>Poaceae</taxon>
        <taxon>BOP clade</taxon>
        <taxon>Oryzoideae</taxon>
        <taxon>Oryzeae</taxon>
        <taxon>Oryzinae</taxon>
        <taxon>Oryza</taxon>
    </lineage>
</organism>
<dbReference type="FunFam" id="3.40.50.880:FF:000040">
    <property type="entry name" value="Gamma-glutamyl peptidase 5"/>
    <property type="match status" value="1"/>
</dbReference>
<keyword evidence="8" id="KW-1185">Reference proteome</keyword>
<dbReference type="EnsemblPlants" id="ONIVA09G10430.1">
    <property type="protein sequence ID" value="ONIVA09G10430.1"/>
    <property type="gene ID" value="ONIVA09G10430"/>
</dbReference>
<evidence type="ECO:0000313" key="7">
    <source>
        <dbReference type="EnsemblPlants" id="ONIVA09G10430.1"/>
    </source>
</evidence>
<comment type="subcellular location">
    <subcellularLocation>
        <location evidence="1">Cytoplasm</location>
        <location evidence="1">Cytosol</location>
    </subcellularLocation>
</comment>
<proteinExistence type="inferred from homology"/>
<sequence>MKVIVAAAEGGVRRRRRYALLLAARDSDYVRKVYGGYLEVFVRAFGDDGDVGDGGGEEWDMFRAVDGELPGADEVDGYDGFVISGSPHDAYADDLWILRLCLLVRDLVAMRKRLLGICFGHQVICRALGGRVGKARGGWDIGIREVAMAESLPPYRFLDDALQGITAAAAAPYAKITEVHQDEVWELPAGAEVLASSSKTGVEMFCAGDRVLGIQGHPEYTADILLNLVDRLSSAGSITMAVAEGVRRQLEDTGPDREFWIKLCKSFLKTEEE</sequence>
<evidence type="ECO:0000256" key="5">
    <source>
        <dbReference type="ARBA" id="ARBA00022801"/>
    </source>
</evidence>
<comment type="pathway">
    <text evidence="2">Secondary metabolite biosynthesis.</text>
</comment>
<evidence type="ECO:0000313" key="8">
    <source>
        <dbReference type="Proteomes" id="UP000006591"/>
    </source>
</evidence>
<dbReference type="GO" id="GO:0019760">
    <property type="term" value="P:glucosinolate metabolic process"/>
    <property type="evidence" value="ECO:0007669"/>
    <property type="project" value="UniProtKB-ARBA"/>
</dbReference>
<dbReference type="InterPro" id="IPR029062">
    <property type="entry name" value="Class_I_gatase-like"/>
</dbReference>
<dbReference type="InterPro" id="IPR044992">
    <property type="entry name" value="ChyE-like"/>
</dbReference>
<dbReference type="GO" id="GO:0005829">
    <property type="term" value="C:cytosol"/>
    <property type="evidence" value="ECO:0007669"/>
    <property type="project" value="UniProtKB-SubCell"/>
</dbReference>
<comment type="similarity">
    <text evidence="3">Belongs to the peptidase C26 family.</text>
</comment>
<protein>
    <recommendedName>
        <fullName evidence="6">Glutamine amidotransferase domain-containing protein</fullName>
    </recommendedName>
</protein>
<dbReference type="OMA" id="HQIVRYG"/>
<evidence type="ECO:0000259" key="6">
    <source>
        <dbReference type="Pfam" id="PF00117"/>
    </source>
</evidence>
<dbReference type="PANTHER" id="PTHR42695:SF9">
    <property type="entry name" value="GAMMA-GLUTAMYL PEPTIDASE 2-RELATED"/>
    <property type="match status" value="1"/>
</dbReference>
<name>A0A0E0IJQ7_ORYNI</name>
<dbReference type="Proteomes" id="UP000006591">
    <property type="component" value="Chromosome 9"/>
</dbReference>
<keyword evidence="4" id="KW-0963">Cytoplasm</keyword>
<dbReference type="STRING" id="4536.A0A0E0IJQ7"/>
<dbReference type="InterPro" id="IPR017926">
    <property type="entry name" value="GATASE"/>
</dbReference>
<dbReference type="GO" id="GO:0008233">
    <property type="term" value="F:peptidase activity"/>
    <property type="evidence" value="ECO:0007669"/>
    <property type="project" value="UniProtKB-ARBA"/>
</dbReference>
<dbReference type="eggNOG" id="KOG3179">
    <property type="taxonomic scope" value="Eukaryota"/>
</dbReference>
<feature type="domain" description="Glutamine amidotransferase" evidence="6">
    <location>
        <begin position="75"/>
        <end position="221"/>
    </location>
</feature>
<evidence type="ECO:0000256" key="2">
    <source>
        <dbReference type="ARBA" id="ARBA00005179"/>
    </source>
</evidence>
<dbReference type="SUPFAM" id="SSF52317">
    <property type="entry name" value="Class I glutamine amidotransferase-like"/>
    <property type="match status" value="1"/>
</dbReference>
<reference evidence="7" key="2">
    <citation type="submission" date="2018-04" db="EMBL/GenBank/DDBJ databases">
        <title>OnivRS2 (Oryza nivara Reference Sequence Version 2).</title>
        <authorList>
            <person name="Zhang J."/>
            <person name="Kudrna D."/>
            <person name="Lee S."/>
            <person name="Talag J."/>
            <person name="Rajasekar S."/>
            <person name="Welchert J."/>
            <person name="Hsing Y.-I."/>
            <person name="Wing R.A."/>
        </authorList>
    </citation>
    <scope>NUCLEOTIDE SEQUENCE [LARGE SCALE GENOMIC DNA]</scope>
    <source>
        <strain evidence="7">SL10</strain>
    </source>
</reference>
<evidence type="ECO:0000256" key="1">
    <source>
        <dbReference type="ARBA" id="ARBA00004514"/>
    </source>
</evidence>
<dbReference type="HOGENOM" id="CLU_054974_0_1_1"/>
<dbReference type="PROSITE" id="PS51273">
    <property type="entry name" value="GATASE_TYPE_1"/>
    <property type="match status" value="1"/>
</dbReference>
<evidence type="ECO:0000256" key="4">
    <source>
        <dbReference type="ARBA" id="ARBA00022490"/>
    </source>
</evidence>
<dbReference type="Gene3D" id="3.40.50.880">
    <property type="match status" value="1"/>
</dbReference>
<dbReference type="Pfam" id="PF00117">
    <property type="entry name" value="GATase"/>
    <property type="match status" value="1"/>
</dbReference>
<evidence type="ECO:0000256" key="3">
    <source>
        <dbReference type="ARBA" id="ARBA00011083"/>
    </source>
</evidence>
<accession>A0A0E0IJQ7</accession>